<organism evidence="2 3">
    <name type="scientific">Thiobacillus sedimenti</name>
    <dbReference type="NCBI Taxonomy" id="3110231"/>
    <lineage>
        <taxon>Bacteria</taxon>
        <taxon>Pseudomonadati</taxon>
        <taxon>Pseudomonadota</taxon>
        <taxon>Betaproteobacteria</taxon>
        <taxon>Nitrosomonadales</taxon>
        <taxon>Thiobacillaceae</taxon>
        <taxon>Thiobacillus</taxon>
    </lineage>
</organism>
<evidence type="ECO:0000313" key="2">
    <source>
        <dbReference type="EMBL" id="WRS38253.1"/>
    </source>
</evidence>
<feature type="chain" id="PRO_5046174024" evidence="1">
    <location>
        <begin position="22"/>
        <end position="148"/>
    </location>
</feature>
<evidence type="ECO:0000313" key="3">
    <source>
        <dbReference type="Proteomes" id="UP001334732"/>
    </source>
</evidence>
<gene>
    <name evidence="2" type="ORF">VA613_09535</name>
</gene>
<reference evidence="2 3" key="1">
    <citation type="submission" date="2023-12" db="EMBL/GenBank/DDBJ databases">
        <title>Thiobacillus sedimentum sp. nov., a chemolithoautotrophic sulfur-oxidizing bacterium isolated from freshwater sediment.</title>
        <authorList>
            <person name="Luo J."/>
            <person name="Dai C."/>
        </authorList>
    </citation>
    <scope>NUCLEOTIDE SEQUENCE [LARGE SCALE GENOMIC DNA]</scope>
    <source>
        <strain evidence="2 3">SCUT-2</strain>
    </source>
</reference>
<sequence>MKPVLNMLLTSTVAMVTTAMAGQLSMPPSFTVQSDPETVLRAYPLGLITKQAAFSHHGKAIHTVILPNGKEGWVYEVGIKDARTYEHPTKQKHTVYETEPGNGVRTYTLEFDSKGVVIDVLYNEQGRQDGLTALQVQRRFRGEAPVKH</sequence>
<evidence type="ECO:0000256" key="1">
    <source>
        <dbReference type="SAM" id="SignalP"/>
    </source>
</evidence>
<proteinExistence type="predicted"/>
<accession>A0ABZ1CJZ2</accession>
<dbReference type="RefSeq" id="WP_296657409.1">
    <property type="nucleotide sequence ID" value="NZ_CP141769.1"/>
</dbReference>
<keyword evidence="3" id="KW-1185">Reference proteome</keyword>
<dbReference type="Proteomes" id="UP001334732">
    <property type="component" value="Chromosome"/>
</dbReference>
<feature type="signal peptide" evidence="1">
    <location>
        <begin position="1"/>
        <end position="21"/>
    </location>
</feature>
<keyword evidence="1" id="KW-0732">Signal</keyword>
<dbReference type="EMBL" id="CP141769">
    <property type="protein sequence ID" value="WRS38253.1"/>
    <property type="molecule type" value="Genomic_DNA"/>
</dbReference>
<name>A0ABZ1CJZ2_9PROT</name>
<protein>
    <submittedName>
        <fullName evidence="2">Uncharacterized protein</fullName>
    </submittedName>
</protein>